<protein>
    <submittedName>
        <fullName evidence="1">Uncharacterized protein</fullName>
    </submittedName>
</protein>
<evidence type="ECO:0000313" key="1">
    <source>
        <dbReference type="EMBL" id="AYJ73175.1"/>
    </source>
</evidence>
<proteinExistence type="predicted"/>
<dbReference type="EMBL" id="MH830339">
    <property type="protein sequence ID" value="AYJ73175.1"/>
    <property type="molecule type" value="Genomic_DNA"/>
</dbReference>
<sequence length="62" mass="6799">MSNKVTLELEESTIDLVMVAIAEMSTSGTEFTSAERLHALMDLNEAMDNAKFAMANQGMDNE</sequence>
<name>A0A3B8E4S7_9CAUD</name>
<reference evidence="2" key="1">
    <citation type="submission" date="2018-09" db="EMBL/GenBank/DDBJ databases">
        <title>Complete genome of Proteus mirabilis phage Stubb.</title>
        <authorList>
            <person name="Bourgeois T.A."/>
            <person name="Lessor L."/>
            <person name="O'Leary C.J."/>
            <person name="Liu M."/>
        </authorList>
    </citation>
    <scope>NUCLEOTIDE SEQUENCE [LARGE SCALE GENOMIC DNA]</scope>
</reference>
<keyword evidence="2" id="KW-1185">Reference proteome</keyword>
<dbReference type="Proteomes" id="UP000269143">
    <property type="component" value="Segment"/>
</dbReference>
<evidence type="ECO:0000313" key="2">
    <source>
        <dbReference type="Proteomes" id="UP000269143"/>
    </source>
</evidence>
<accession>A0A3B8E4S7</accession>
<organism evidence="1 2">
    <name type="scientific">Proteus phage Stubb</name>
    <dbReference type="NCBI Taxonomy" id="2315597"/>
    <lineage>
        <taxon>Viruses</taxon>
        <taxon>Duplodnaviria</taxon>
        <taxon>Heunggongvirae</taxon>
        <taxon>Uroviricota</taxon>
        <taxon>Caudoviricetes</taxon>
        <taxon>Demerecviridae</taxon>
        <taxon>Novosibvirus</taxon>
        <taxon>Novosibvirus stubb</taxon>
    </lineage>
</organism>
<gene>
    <name evidence="1" type="ORF">CPT_Stubb_035</name>
</gene>